<dbReference type="Pfam" id="PF14416">
    <property type="entry name" value="PMR5N"/>
    <property type="match status" value="1"/>
</dbReference>
<evidence type="ECO:0008006" key="12">
    <source>
        <dbReference type="Google" id="ProtNLM"/>
    </source>
</evidence>
<dbReference type="InterPro" id="IPR026057">
    <property type="entry name" value="TBL_C"/>
</dbReference>
<sequence length="439" mass="49708">MAAWAGSPASVAICMALILVFNCWWSLTRSPSRPADVATANSNHSAAVPVVKLDIPSTESGHIDGSKTKSSTAYCDLSGGEWVPDSSPLLYTNNTCKHIHHAQNCLQNGRPDIGYLHWKWRPFDCELPQFDAARFLERMRGKKLAFIGDSLARNQMQSLHCTLAQVEESILVYSDPDDYMRENRCLFPSYNFTLAIFGSRFLVKSSKPDESGISKIYLDVPDMLWKRQLAEYDVVVVSAGYWYFTDTLYYIDNTLWGESKGLGLNVTTVEIWLAMAIALANVLKYMMTEYKGIVVLRTMTVDHFENGTWSTGGACKRMSPYSRQENGGIHPMYLWINRKINEVQIEEFEKAKMAYAEHDTCSRLKLLDITYSAFLRPDGHPGPYRKVEPGEPVYDCLHWCLPGPIDMWNQLLLHALQPIIMSNNESAARKESECTQKGH</sequence>
<evidence type="ECO:0000313" key="11">
    <source>
        <dbReference type="Proteomes" id="UP000886520"/>
    </source>
</evidence>
<comment type="subcellular location">
    <subcellularLocation>
        <location evidence="1">Membrane</location>
        <topology evidence="1">Single-pass membrane protein</topology>
    </subcellularLocation>
</comment>
<accession>A0A9D4Z9R7</accession>
<organism evidence="10 11">
    <name type="scientific">Adiantum capillus-veneris</name>
    <name type="common">Maidenhair fern</name>
    <dbReference type="NCBI Taxonomy" id="13818"/>
    <lineage>
        <taxon>Eukaryota</taxon>
        <taxon>Viridiplantae</taxon>
        <taxon>Streptophyta</taxon>
        <taxon>Embryophyta</taxon>
        <taxon>Tracheophyta</taxon>
        <taxon>Polypodiopsida</taxon>
        <taxon>Polypodiidae</taxon>
        <taxon>Polypodiales</taxon>
        <taxon>Pteridineae</taxon>
        <taxon>Pteridaceae</taxon>
        <taxon>Vittarioideae</taxon>
        <taxon>Adiantum</taxon>
    </lineage>
</organism>
<keyword evidence="11" id="KW-1185">Reference proteome</keyword>
<dbReference type="GO" id="GO:0016413">
    <property type="term" value="F:O-acetyltransferase activity"/>
    <property type="evidence" value="ECO:0007669"/>
    <property type="project" value="InterPro"/>
</dbReference>
<evidence type="ECO:0000313" key="10">
    <source>
        <dbReference type="EMBL" id="KAI5065965.1"/>
    </source>
</evidence>
<dbReference type="PANTHER" id="PTHR32285">
    <property type="entry name" value="PROTEIN TRICHOME BIREFRINGENCE-LIKE 9-RELATED"/>
    <property type="match status" value="1"/>
</dbReference>
<evidence type="ECO:0000259" key="9">
    <source>
        <dbReference type="Pfam" id="PF14416"/>
    </source>
</evidence>
<dbReference type="PANTHER" id="PTHR32285:SF48">
    <property type="entry name" value="PROTEIN TRICHOME BIREFRINGENCE-LIKE 19"/>
    <property type="match status" value="1"/>
</dbReference>
<evidence type="ECO:0000259" key="8">
    <source>
        <dbReference type="Pfam" id="PF13839"/>
    </source>
</evidence>
<evidence type="ECO:0000256" key="3">
    <source>
        <dbReference type="ARBA" id="ARBA00022692"/>
    </source>
</evidence>
<comment type="similarity">
    <text evidence="2">Belongs to the PC-esterase family. TBL subfamily.</text>
</comment>
<name>A0A9D4Z9R7_ADICA</name>
<evidence type="ECO:0000256" key="1">
    <source>
        <dbReference type="ARBA" id="ARBA00004167"/>
    </source>
</evidence>
<feature type="domain" description="Trichome birefringence-like C-terminal" evidence="8">
    <location>
        <begin position="127"/>
        <end position="414"/>
    </location>
</feature>
<evidence type="ECO:0000256" key="5">
    <source>
        <dbReference type="ARBA" id="ARBA00022989"/>
    </source>
</evidence>
<gene>
    <name evidence="10" type="ORF">GOP47_0018589</name>
</gene>
<dbReference type="GO" id="GO:0016020">
    <property type="term" value="C:membrane"/>
    <property type="evidence" value="ECO:0007669"/>
    <property type="project" value="UniProtKB-SubCell"/>
</dbReference>
<dbReference type="InterPro" id="IPR025846">
    <property type="entry name" value="TBL_N"/>
</dbReference>
<dbReference type="AlphaFoldDB" id="A0A9D4Z9R7"/>
<comment type="caution">
    <text evidence="10">The sequence shown here is derived from an EMBL/GenBank/DDBJ whole genome shotgun (WGS) entry which is preliminary data.</text>
</comment>
<feature type="transmembrane region" description="Helical" evidence="7">
    <location>
        <begin position="271"/>
        <end position="287"/>
    </location>
</feature>
<keyword evidence="3 7" id="KW-0812">Transmembrane</keyword>
<proteinExistence type="inferred from homology"/>
<protein>
    <recommendedName>
        <fullName evidence="12">Trichome birefringence-like N-terminal domain-containing protein</fullName>
    </recommendedName>
</protein>
<dbReference type="InterPro" id="IPR029962">
    <property type="entry name" value="TBL"/>
</dbReference>
<evidence type="ECO:0000256" key="6">
    <source>
        <dbReference type="ARBA" id="ARBA00023136"/>
    </source>
</evidence>
<dbReference type="Pfam" id="PF13839">
    <property type="entry name" value="PC-Esterase"/>
    <property type="match status" value="1"/>
</dbReference>
<feature type="transmembrane region" description="Helical" evidence="7">
    <location>
        <begin position="232"/>
        <end position="251"/>
    </location>
</feature>
<dbReference type="OrthoDB" id="630188at2759"/>
<keyword evidence="5 7" id="KW-1133">Transmembrane helix</keyword>
<evidence type="ECO:0000256" key="4">
    <source>
        <dbReference type="ARBA" id="ARBA00022968"/>
    </source>
</evidence>
<keyword evidence="4" id="KW-0735">Signal-anchor</keyword>
<dbReference type="EMBL" id="JABFUD020000018">
    <property type="protein sequence ID" value="KAI5065965.1"/>
    <property type="molecule type" value="Genomic_DNA"/>
</dbReference>
<reference evidence="10" key="1">
    <citation type="submission" date="2021-01" db="EMBL/GenBank/DDBJ databases">
        <title>Adiantum capillus-veneris genome.</title>
        <authorList>
            <person name="Fang Y."/>
            <person name="Liao Q."/>
        </authorList>
    </citation>
    <scope>NUCLEOTIDE SEQUENCE</scope>
    <source>
        <strain evidence="10">H3</strain>
        <tissue evidence="10">Leaf</tissue>
    </source>
</reference>
<feature type="transmembrane region" description="Helical" evidence="7">
    <location>
        <begin position="6"/>
        <end position="25"/>
    </location>
</feature>
<dbReference type="GO" id="GO:0005794">
    <property type="term" value="C:Golgi apparatus"/>
    <property type="evidence" value="ECO:0007669"/>
    <property type="project" value="TreeGrafter"/>
</dbReference>
<evidence type="ECO:0000256" key="2">
    <source>
        <dbReference type="ARBA" id="ARBA00007727"/>
    </source>
</evidence>
<dbReference type="Proteomes" id="UP000886520">
    <property type="component" value="Chromosome 18"/>
</dbReference>
<evidence type="ECO:0000256" key="7">
    <source>
        <dbReference type="SAM" id="Phobius"/>
    </source>
</evidence>
<feature type="domain" description="Trichome birefringence-like N-terminal" evidence="9">
    <location>
        <begin position="75"/>
        <end position="126"/>
    </location>
</feature>
<keyword evidence="6 7" id="KW-0472">Membrane</keyword>